<name>A0AAV1C0N7_OLDCO</name>
<dbReference type="PANTHER" id="PTHR36892:SF1">
    <property type="entry name" value="OS05G0518200 PROTEIN"/>
    <property type="match status" value="1"/>
</dbReference>
<feature type="region of interest" description="Disordered" evidence="1">
    <location>
        <begin position="779"/>
        <end position="817"/>
    </location>
</feature>
<feature type="region of interest" description="Disordered" evidence="1">
    <location>
        <begin position="109"/>
        <end position="189"/>
    </location>
</feature>
<dbReference type="Proteomes" id="UP001161247">
    <property type="component" value="Chromosome 1"/>
</dbReference>
<dbReference type="EMBL" id="OX459118">
    <property type="protein sequence ID" value="CAI9089086.1"/>
    <property type="molecule type" value="Genomic_DNA"/>
</dbReference>
<keyword evidence="3" id="KW-1185">Reference proteome</keyword>
<feature type="compositionally biased region" description="Polar residues" evidence="1">
    <location>
        <begin position="782"/>
        <end position="817"/>
    </location>
</feature>
<feature type="region of interest" description="Disordered" evidence="1">
    <location>
        <begin position="1132"/>
        <end position="1153"/>
    </location>
</feature>
<feature type="compositionally biased region" description="Basic and acidic residues" evidence="1">
    <location>
        <begin position="157"/>
        <end position="167"/>
    </location>
</feature>
<feature type="compositionally biased region" description="Basic residues" evidence="1">
    <location>
        <begin position="168"/>
        <end position="182"/>
    </location>
</feature>
<feature type="compositionally biased region" description="Basic residues" evidence="1">
    <location>
        <begin position="1015"/>
        <end position="1048"/>
    </location>
</feature>
<dbReference type="AlphaFoldDB" id="A0AAV1C0N7"/>
<accession>A0AAV1C0N7</accession>
<feature type="compositionally biased region" description="Acidic residues" evidence="1">
    <location>
        <begin position="111"/>
        <end position="123"/>
    </location>
</feature>
<feature type="compositionally biased region" description="Basic residues" evidence="1">
    <location>
        <begin position="147"/>
        <end position="156"/>
    </location>
</feature>
<evidence type="ECO:0000313" key="3">
    <source>
        <dbReference type="Proteomes" id="UP001161247"/>
    </source>
</evidence>
<gene>
    <name evidence="2" type="ORF">OLC1_LOCUS1502</name>
</gene>
<evidence type="ECO:0000256" key="1">
    <source>
        <dbReference type="SAM" id="MobiDB-lite"/>
    </source>
</evidence>
<feature type="region of interest" description="Disordered" evidence="1">
    <location>
        <begin position="339"/>
        <end position="359"/>
    </location>
</feature>
<protein>
    <submittedName>
        <fullName evidence="2">OLC1v1023590C2</fullName>
    </submittedName>
</protein>
<feature type="compositionally biased region" description="Basic and acidic residues" evidence="1">
    <location>
        <begin position="1000"/>
        <end position="1014"/>
    </location>
</feature>
<reference evidence="2" key="1">
    <citation type="submission" date="2023-03" db="EMBL/GenBank/DDBJ databases">
        <authorList>
            <person name="Julca I."/>
        </authorList>
    </citation>
    <scope>NUCLEOTIDE SEQUENCE</scope>
</reference>
<feature type="region of interest" description="Disordered" evidence="1">
    <location>
        <begin position="994"/>
        <end position="1052"/>
    </location>
</feature>
<sequence length="1153" mass="127790">MTVSMGGFSIREYTSRMRSIDMAKCCPFDEASEEVSRAILAPITIKKFSWWFDKLQLVHEDEEENTDLDSETLQFMRMKKGKTKPKAKAPKKRSIVELFAVAPQVERAISSDDDDDDEEDSIDGSEREDRNSTPKLSSCGKMGMNYKSKKKFKKKEKVVMIKDLKKDKVNKKKKKKKQKGKKVTVDLSSPKKEKASKVKLQTSAFVVPNSNSATYIKDLFDAFSTHSKKPRLKRLAGERSKCKISSNSKFLPFDQQAELPVRGILKNPNKKVVAENISDTCLRDASKLNHCDTQHVNRHVTFSSKDDVLEPRKNTSPAVDFQSISNLFSNINIGFSAKGQTAETEKKLSTDEEETNKDRRRCARDKFAVQQVTEKQVSGIHHVSHASNFVLGQHDFSRANLFNATAPYGQVPPQSDSHNRVTLHDEMYTSSSGIPKISSAPYIPKLTIPVFNHSSGAYSCNQRWLDLSQDPYHKHDSDCSIDFSKAYPRPPAAYLSVSQSNLYRKPLFCSQEIGKNRSDHTLPCPRTPHLSPKELMQTICSIPEWTPRATGYGQTSTSEGFVGLPLNSLGEFISLDSGVKDGFNHIKSTSVVAGPSVSAVIHENVLHNPLINQRDLRSWDKMNLCKSQHRTGRIQDSSCMVDRCVLPSRISMIEQYGIEKRSNVIQGSDPCFSSVESVVDRMKVFHIACNHDQVEQPGGNRIRQLGNPDLLSLRVPRSTMRLMGKEFTIDGKDLEASEKKEVWTDKEVITENSGGNDTNTRFVVHPILGTLRETVTDLPKYKTSQASRSDPQTVVSESKNSSQFSDSHNKTRNQNGGTVSKEIQAYETHPCSPSSFASPNSYGSMLQESCSANIPLSKSSRFSICGPNLLPDSSQKVGRSCSIPEYKTTPLDGAHFPFKFPFPDLECGRNIHPAMSHNSFKGSPYFSGSRLKGTSVDYHRPSSPSSLRYPWAIPGTNYGADASILSRPDPFSLSTHSFNKNSFSSASLAHRPSFPVHSGLSKESRYAPRTDNHMKSKFRVRVPPHGKGSKRRQPPASKGSRKLPKIGKMKGQDDCSNAIAEVEAGNNVGDLQCSKQLEVPSSGLQDAGLTVHKDQIGESATNDFLKHAGPPRSGPIKLTAGAKYILKSCQKNDQANGETTNSSASVRASPSGS</sequence>
<feature type="compositionally biased region" description="Low complexity" evidence="1">
    <location>
        <begin position="1142"/>
        <end position="1153"/>
    </location>
</feature>
<evidence type="ECO:0000313" key="2">
    <source>
        <dbReference type="EMBL" id="CAI9089086.1"/>
    </source>
</evidence>
<proteinExistence type="predicted"/>
<feature type="compositionally biased region" description="Polar residues" evidence="1">
    <location>
        <begin position="1132"/>
        <end position="1141"/>
    </location>
</feature>
<organism evidence="2 3">
    <name type="scientific">Oldenlandia corymbosa var. corymbosa</name>
    <dbReference type="NCBI Taxonomy" id="529605"/>
    <lineage>
        <taxon>Eukaryota</taxon>
        <taxon>Viridiplantae</taxon>
        <taxon>Streptophyta</taxon>
        <taxon>Embryophyta</taxon>
        <taxon>Tracheophyta</taxon>
        <taxon>Spermatophyta</taxon>
        <taxon>Magnoliopsida</taxon>
        <taxon>eudicotyledons</taxon>
        <taxon>Gunneridae</taxon>
        <taxon>Pentapetalae</taxon>
        <taxon>asterids</taxon>
        <taxon>lamiids</taxon>
        <taxon>Gentianales</taxon>
        <taxon>Rubiaceae</taxon>
        <taxon>Rubioideae</taxon>
        <taxon>Spermacoceae</taxon>
        <taxon>Hedyotis-Oldenlandia complex</taxon>
        <taxon>Oldenlandia</taxon>
    </lineage>
</organism>
<dbReference type="PANTHER" id="PTHR36892">
    <property type="entry name" value="OS01G0201800 PROTEIN"/>
    <property type="match status" value="1"/>
</dbReference>